<reference evidence="2 3" key="1">
    <citation type="submission" date="2020-01" db="EMBL/GenBank/DDBJ databases">
        <authorList>
            <person name="Gupta K D."/>
        </authorList>
    </citation>
    <scope>NUCLEOTIDE SEQUENCE [LARGE SCALE GENOMIC DNA]</scope>
</reference>
<organism evidence="2 3">
    <name type="scientific">Cyclocybe aegerita</name>
    <name type="common">Black poplar mushroom</name>
    <name type="synonym">Agrocybe aegerita</name>
    <dbReference type="NCBI Taxonomy" id="1973307"/>
    <lineage>
        <taxon>Eukaryota</taxon>
        <taxon>Fungi</taxon>
        <taxon>Dikarya</taxon>
        <taxon>Basidiomycota</taxon>
        <taxon>Agaricomycotina</taxon>
        <taxon>Agaricomycetes</taxon>
        <taxon>Agaricomycetidae</taxon>
        <taxon>Agaricales</taxon>
        <taxon>Agaricineae</taxon>
        <taxon>Bolbitiaceae</taxon>
        <taxon>Cyclocybe</taxon>
    </lineage>
</organism>
<dbReference type="EMBL" id="CACVBS010000063">
    <property type="protein sequence ID" value="CAA7267867.1"/>
    <property type="molecule type" value="Genomic_DNA"/>
</dbReference>
<gene>
    <name evidence="2" type="ORF">AAE3_LOCUS10071</name>
</gene>
<evidence type="ECO:0000313" key="3">
    <source>
        <dbReference type="Proteomes" id="UP000467700"/>
    </source>
</evidence>
<proteinExistence type="predicted"/>
<name>A0A8S0WPZ2_CYCAE</name>
<evidence type="ECO:0000256" key="1">
    <source>
        <dbReference type="SAM" id="MobiDB-lite"/>
    </source>
</evidence>
<evidence type="ECO:0000313" key="2">
    <source>
        <dbReference type="EMBL" id="CAA7267867.1"/>
    </source>
</evidence>
<dbReference type="AlphaFoldDB" id="A0A8S0WPZ2"/>
<dbReference type="Proteomes" id="UP000467700">
    <property type="component" value="Unassembled WGS sequence"/>
</dbReference>
<feature type="region of interest" description="Disordered" evidence="1">
    <location>
        <begin position="165"/>
        <end position="192"/>
    </location>
</feature>
<protein>
    <submittedName>
        <fullName evidence="2">Uncharacterized protein</fullName>
    </submittedName>
</protein>
<dbReference type="OrthoDB" id="3265300at2759"/>
<sequence length="270" mass="30914">MASTLPVQPALLKIAKAAYSYWKECRVERGGHHIIPTLNGDESDTLNESYICFQRRESKAVRKMRAQQIDEELLVDKERLVKKLEVVRVGGLKIRTDNQASTPRPEIIIRPKEQLVMIREQIESQLARQKDIDHHWDDQIDNPYQTHLAPYACRLFKYIPPPGAPAWPSSSSDKTNKDSAPPSLPPPHQSRAAHMCYGRGGSRRWHLEERWKYDLDDVPPVGPEGADEQDRILVDDYGAKYLRHSMILHLDPDHLHLVTDPTLILTNSEG</sequence>
<comment type="caution">
    <text evidence="2">The sequence shown here is derived from an EMBL/GenBank/DDBJ whole genome shotgun (WGS) entry which is preliminary data.</text>
</comment>
<accession>A0A8S0WPZ2</accession>
<keyword evidence="3" id="KW-1185">Reference proteome</keyword>